<feature type="transmembrane region" description="Helical" evidence="2">
    <location>
        <begin position="6"/>
        <end position="28"/>
    </location>
</feature>
<dbReference type="PROSITE" id="PS50089">
    <property type="entry name" value="ZF_RING_2"/>
    <property type="match status" value="1"/>
</dbReference>
<dbReference type="InterPro" id="IPR001841">
    <property type="entry name" value="Znf_RING"/>
</dbReference>
<keyword evidence="1" id="KW-0479">Metal-binding</keyword>
<dbReference type="InterPro" id="IPR013083">
    <property type="entry name" value="Znf_RING/FYVE/PHD"/>
</dbReference>
<keyword evidence="1" id="KW-0862">Zinc</keyword>
<sequence>MSYYPAILIVGALVISFTFFSFTMFGWCTRSNDTSFLPTTGLNFDDKFSVCTTLESHSITYHYKAAEEAAKATNMSECVICLTAFEEEESVRKLHNCKHVFHTSCIDQWLSSHSGCPLCRTQIDKVNSTKNGILVASEENDHMIMVIVNS</sequence>
<organism evidence="4 5">
    <name type="scientific">Crotalaria pallida</name>
    <name type="common">Smooth rattlebox</name>
    <name type="synonym">Crotalaria striata</name>
    <dbReference type="NCBI Taxonomy" id="3830"/>
    <lineage>
        <taxon>Eukaryota</taxon>
        <taxon>Viridiplantae</taxon>
        <taxon>Streptophyta</taxon>
        <taxon>Embryophyta</taxon>
        <taxon>Tracheophyta</taxon>
        <taxon>Spermatophyta</taxon>
        <taxon>Magnoliopsida</taxon>
        <taxon>eudicotyledons</taxon>
        <taxon>Gunneridae</taxon>
        <taxon>Pentapetalae</taxon>
        <taxon>rosids</taxon>
        <taxon>fabids</taxon>
        <taxon>Fabales</taxon>
        <taxon>Fabaceae</taxon>
        <taxon>Papilionoideae</taxon>
        <taxon>50 kb inversion clade</taxon>
        <taxon>genistoids sensu lato</taxon>
        <taxon>core genistoids</taxon>
        <taxon>Crotalarieae</taxon>
        <taxon>Crotalaria</taxon>
    </lineage>
</organism>
<keyword evidence="2" id="KW-0472">Membrane</keyword>
<keyword evidence="1" id="KW-0863">Zinc-finger</keyword>
<evidence type="ECO:0000256" key="2">
    <source>
        <dbReference type="SAM" id="Phobius"/>
    </source>
</evidence>
<dbReference type="EMBL" id="JAYWIO010000006">
    <property type="protein sequence ID" value="KAK7255686.1"/>
    <property type="molecule type" value="Genomic_DNA"/>
</dbReference>
<dbReference type="AlphaFoldDB" id="A0AAN9I020"/>
<reference evidence="4 5" key="1">
    <citation type="submission" date="2024-01" db="EMBL/GenBank/DDBJ databases">
        <title>The genomes of 5 underutilized Papilionoideae crops provide insights into root nodulation and disease resistanc.</title>
        <authorList>
            <person name="Yuan L."/>
        </authorList>
    </citation>
    <scope>NUCLEOTIDE SEQUENCE [LARGE SCALE GENOMIC DNA]</scope>
    <source>
        <strain evidence="4">ZHUSHIDOU_FW_LH</strain>
        <tissue evidence="4">Leaf</tissue>
    </source>
</reference>
<dbReference type="GO" id="GO:0016567">
    <property type="term" value="P:protein ubiquitination"/>
    <property type="evidence" value="ECO:0007669"/>
    <property type="project" value="TreeGrafter"/>
</dbReference>
<keyword evidence="2" id="KW-1133">Transmembrane helix</keyword>
<proteinExistence type="predicted"/>
<comment type="caution">
    <text evidence="4">The sequence shown here is derived from an EMBL/GenBank/DDBJ whole genome shotgun (WGS) entry which is preliminary data.</text>
</comment>
<dbReference type="Gene3D" id="3.30.40.10">
    <property type="entry name" value="Zinc/RING finger domain, C3HC4 (zinc finger)"/>
    <property type="match status" value="1"/>
</dbReference>
<dbReference type="SMART" id="SM00184">
    <property type="entry name" value="RING"/>
    <property type="match status" value="1"/>
</dbReference>
<feature type="domain" description="RING-type" evidence="3">
    <location>
        <begin position="78"/>
        <end position="120"/>
    </location>
</feature>
<evidence type="ECO:0000256" key="1">
    <source>
        <dbReference type="PROSITE-ProRule" id="PRU00175"/>
    </source>
</evidence>
<accession>A0AAN9I020</accession>
<dbReference type="SUPFAM" id="SSF57850">
    <property type="entry name" value="RING/U-box"/>
    <property type="match status" value="1"/>
</dbReference>
<protein>
    <recommendedName>
        <fullName evidence="3">RING-type domain-containing protein</fullName>
    </recommendedName>
</protein>
<dbReference type="GO" id="GO:0008270">
    <property type="term" value="F:zinc ion binding"/>
    <property type="evidence" value="ECO:0007669"/>
    <property type="project" value="UniProtKB-KW"/>
</dbReference>
<dbReference type="PANTHER" id="PTHR45676:SF26">
    <property type="entry name" value="RING-TYPE E3 UBIQUITIN TRANSFERASE"/>
    <property type="match status" value="1"/>
</dbReference>
<keyword evidence="2" id="KW-0812">Transmembrane</keyword>
<dbReference type="Proteomes" id="UP001372338">
    <property type="component" value="Unassembled WGS sequence"/>
</dbReference>
<evidence type="ECO:0000313" key="4">
    <source>
        <dbReference type="EMBL" id="KAK7255686.1"/>
    </source>
</evidence>
<evidence type="ECO:0000259" key="3">
    <source>
        <dbReference type="PROSITE" id="PS50089"/>
    </source>
</evidence>
<name>A0AAN9I020_CROPI</name>
<gene>
    <name evidence="4" type="ORF">RIF29_29103</name>
</gene>
<dbReference type="Pfam" id="PF13639">
    <property type="entry name" value="zf-RING_2"/>
    <property type="match status" value="1"/>
</dbReference>
<evidence type="ECO:0000313" key="5">
    <source>
        <dbReference type="Proteomes" id="UP001372338"/>
    </source>
</evidence>
<keyword evidence="5" id="KW-1185">Reference proteome</keyword>
<dbReference type="PANTHER" id="PTHR45676">
    <property type="entry name" value="RING-H2 FINGER PROTEIN ATL51-RELATED"/>
    <property type="match status" value="1"/>
</dbReference>